<evidence type="ECO:0000313" key="3">
    <source>
        <dbReference type="EMBL" id="MCW7554301.1"/>
    </source>
</evidence>
<sequence length="387" mass="43892">MSQPISNNSSIEYTTNPDFSGDKELELSTPSVATFSGFTVDKVPSVLLGSGFMPDNEQPDPHGLSSLEQFKPKYTEALPSCPYTPLDIESIMKPGEAYSPSLFFNEIEDPEVTTQNPLENFGATPLQTSKAIEKYSLTSLFPVKDEQLHPENMDQAVQEDEKICLQRSDNSNVLNIETSVLSEGTRFFSDNTQDEFYSGPSTEVAVHTEVVAKKTRTNVKKSSEEEMYDYREQIRQNNKKSARKSRESKKIRLKQMKECYDQIKIKNNELKKQLNDYCPDTAQLTIASIEKRYPLINYEKEIRRKSRGCVTGLTPDQKQKRQAELNKIAARRNRENKKLYQKALQEDTLNLGNQNSELAIAINEAKITLPCKNYPVGETPLKKSDSS</sequence>
<dbReference type="SUPFAM" id="SSF57959">
    <property type="entry name" value="Leucine zipper domain"/>
    <property type="match status" value="1"/>
</dbReference>
<proteinExistence type="predicted"/>
<name>A0ABT3MY39_9GAMM</name>
<dbReference type="SMART" id="SM00338">
    <property type="entry name" value="BRLZ"/>
    <property type="match status" value="2"/>
</dbReference>
<organism evidence="3 4">
    <name type="scientific">Endozoicomonas gorgoniicola</name>
    <dbReference type="NCBI Taxonomy" id="1234144"/>
    <lineage>
        <taxon>Bacteria</taxon>
        <taxon>Pseudomonadati</taxon>
        <taxon>Pseudomonadota</taxon>
        <taxon>Gammaproteobacteria</taxon>
        <taxon>Oceanospirillales</taxon>
        <taxon>Endozoicomonadaceae</taxon>
        <taxon>Endozoicomonas</taxon>
    </lineage>
</organism>
<feature type="domain" description="BZIP" evidence="2">
    <location>
        <begin position="314"/>
        <end position="378"/>
    </location>
</feature>
<keyword evidence="4" id="KW-1185">Reference proteome</keyword>
<feature type="compositionally biased region" description="Polar residues" evidence="1">
    <location>
        <begin position="1"/>
        <end position="18"/>
    </location>
</feature>
<dbReference type="RefSeq" id="WP_262564037.1">
    <property type="nucleotide sequence ID" value="NZ_JAPFCC010000001.1"/>
</dbReference>
<evidence type="ECO:0000313" key="4">
    <source>
        <dbReference type="Proteomes" id="UP001209854"/>
    </source>
</evidence>
<dbReference type="Proteomes" id="UP001209854">
    <property type="component" value="Unassembled WGS sequence"/>
</dbReference>
<gene>
    <name evidence="3" type="ORF">NX722_17080</name>
</gene>
<evidence type="ECO:0000259" key="2">
    <source>
        <dbReference type="SMART" id="SM00338"/>
    </source>
</evidence>
<evidence type="ECO:0000256" key="1">
    <source>
        <dbReference type="SAM" id="MobiDB-lite"/>
    </source>
</evidence>
<reference evidence="3 4" key="1">
    <citation type="submission" date="2022-10" db="EMBL/GenBank/DDBJ databases">
        <title>High-quality genome sequences of two octocoral-associated bacteria, Endozoicomonas euniceicola EF212 and Endozoicomonas gorgoniicola PS125.</title>
        <authorList>
            <person name="Chiou Y.-J."/>
            <person name="Chen Y.-H."/>
        </authorList>
    </citation>
    <scope>NUCLEOTIDE SEQUENCE [LARGE SCALE GENOMIC DNA]</scope>
    <source>
        <strain evidence="3 4">PS125</strain>
    </source>
</reference>
<feature type="region of interest" description="Disordered" evidence="1">
    <location>
        <begin position="1"/>
        <end position="25"/>
    </location>
</feature>
<dbReference type="CDD" id="cd14686">
    <property type="entry name" value="bZIP"/>
    <property type="match status" value="2"/>
</dbReference>
<dbReference type="InterPro" id="IPR046347">
    <property type="entry name" value="bZIP_sf"/>
</dbReference>
<protein>
    <recommendedName>
        <fullName evidence="2">BZIP domain-containing protein</fullName>
    </recommendedName>
</protein>
<comment type="caution">
    <text evidence="3">The sequence shown here is derived from an EMBL/GenBank/DDBJ whole genome shotgun (WGS) entry which is preliminary data.</text>
</comment>
<dbReference type="Gene3D" id="1.20.5.170">
    <property type="match status" value="1"/>
</dbReference>
<feature type="domain" description="BZIP" evidence="2">
    <location>
        <begin position="226"/>
        <end position="290"/>
    </location>
</feature>
<dbReference type="EMBL" id="JAPFCC010000001">
    <property type="protein sequence ID" value="MCW7554301.1"/>
    <property type="molecule type" value="Genomic_DNA"/>
</dbReference>
<accession>A0ABT3MY39</accession>
<dbReference type="InterPro" id="IPR004827">
    <property type="entry name" value="bZIP"/>
</dbReference>